<dbReference type="EMBL" id="JAUFRC010000001">
    <property type="protein sequence ID" value="MDN3712944.1"/>
    <property type="molecule type" value="Genomic_DNA"/>
</dbReference>
<proteinExistence type="predicted"/>
<comment type="caution">
    <text evidence="2">The sequence shown here is derived from an EMBL/GenBank/DDBJ whole genome shotgun (WGS) entry which is preliminary data.</text>
</comment>
<name>A0ABT8DC76_9RHOB</name>
<accession>A0ABT8DC76</accession>
<protein>
    <submittedName>
        <fullName evidence="2">Uncharacterized protein</fullName>
    </submittedName>
</protein>
<reference evidence="3" key="1">
    <citation type="journal article" date="2019" name="Int. J. Syst. Evol. Microbiol.">
        <title>The Global Catalogue of Microorganisms (GCM) 10K type strain sequencing project: providing services to taxonomists for standard genome sequencing and annotation.</title>
        <authorList>
            <consortium name="The Broad Institute Genomics Platform"/>
            <consortium name="The Broad Institute Genome Sequencing Center for Infectious Disease"/>
            <person name="Wu L."/>
            <person name="Ma J."/>
        </authorList>
    </citation>
    <scope>NUCLEOTIDE SEQUENCE [LARGE SCALE GENOMIC DNA]</scope>
    <source>
        <strain evidence="3">CECT 8482</strain>
    </source>
</reference>
<gene>
    <name evidence="2" type="ORF">QWZ10_16490</name>
</gene>
<sequence length="107" mass="11364">MTETSPSSVPPTTQPSAAKPADPVKTEPAKIIETKVVEVRKAGFFPMLLGGVVAAGLGAGAPITRSRICPPHGSPSRRSMRRPKLTRHAPPRSKPHGPRSRARARNC</sequence>
<evidence type="ECO:0000256" key="1">
    <source>
        <dbReference type="SAM" id="MobiDB-lite"/>
    </source>
</evidence>
<feature type="region of interest" description="Disordered" evidence="1">
    <location>
        <begin position="1"/>
        <end position="28"/>
    </location>
</feature>
<evidence type="ECO:0000313" key="3">
    <source>
        <dbReference type="Proteomes" id="UP001243846"/>
    </source>
</evidence>
<evidence type="ECO:0000313" key="2">
    <source>
        <dbReference type="EMBL" id="MDN3712944.1"/>
    </source>
</evidence>
<feature type="region of interest" description="Disordered" evidence="1">
    <location>
        <begin position="59"/>
        <end position="107"/>
    </location>
</feature>
<feature type="compositionally biased region" description="Basic residues" evidence="1">
    <location>
        <begin position="78"/>
        <end position="107"/>
    </location>
</feature>
<organism evidence="2 3">
    <name type="scientific">Paracoccus cavernae</name>
    <dbReference type="NCBI Taxonomy" id="1571207"/>
    <lineage>
        <taxon>Bacteria</taxon>
        <taxon>Pseudomonadati</taxon>
        <taxon>Pseudomonadota</taxon>
        <taxon>Alphaproteobacteria</taxon>
        <taxon>Rhodobacterales</taxon>
        <taxon>Paracoccaceae</taxon>
        <taxon>Paracoccus</taxon>
    </lineage>
</organism>
<dbReference type="Proteomes" id="UP001243846">
    <property type="component" value="Unassembled WGS sequence"/>
</dbReference>
<keyword evidence="3" id="KW-1185">Reference proteome</keyword>